<accession>A0A812EUJ0</accession>
<name>A0A812EUJ0_ACAPH</name>
<sequence>MIYGICKSLHIEDDRVCKGVVQEFKSEFFNVLNNVTLSSDEICGIVVGRHCASSKDLYDDWNVTFPKIPKPPVIPPKPPKIMKIVPNSCTCDYSLTIHLSHFSCSFTNLLSLVPFVPFRSSLLSFACSSSLVPSRVLLSLRAPLSVPFRVLLSLVPSRAPLSCPSPCSSLLSLCVLLSLVPFLLSVLLSLVPLSRAPLSCPFSRAPLSCPFACSSLLCPFTCSSLLSLLSCPFVLLSCPFSRAPLSCPLCPCSSLLSFSGAPLSCPFRPCSSLLSLSGAAPLLSLVPPLSCPFSLSLCPFRRAPLSCPFRRAPLSCPFRRAPLSCPFRRAPLSCPFRRAPLSCPFRRAPLSLSLSLMHFCQPSFPP</sequence>
<comment type="caution">
    <text evidence="1">The sequence shown here is derived from an EMBL/GenBank/DDBJ whole genome shotgun (WGS) entry which is preliminary data.</text>
</comment>
<evidence type="ECO:0000313" key="2">
    <source>
        <dbReference type="Proteomes" id="UP000597762"/>
    </source>
</evidence>
<proteinExistence type="predicted"/>
<dbReference type="EMBL" id="CAHIKZ030005525">
    <property type="protein sequence ID" value="CAE1328362.1"/>
    <property type="molecule type" value="Genomic_DNA"/>
</dbReference>
<reference evidence="1" key="1">
    <citation type="submission" date="2021-01" db="EMBL/GenBank/DDBJ databases">
        <authorList>
            <person name="Li R."/>
            <person name="Bekaert M."/>
        </authorList>
    </citation>
    <scope>NUCLEOTIDE SEQUENCE</scope>
    <source>
        <strain evidence="1">Farmed</strain>
    </source>
</reference>
<gene>
    <name evidence="1" type="ORF">SPHA_77891</name>
</gene>
<dbReference type="Proteomes" id="UP000597762">
    <property type="component" value="Unassembled WGS sequence"/>
</dbReference>
<protein>
    <submittedName>
        <fullName evidence="1">Uncharacterized protein</fullName>
    </submittedName>
</protein>
<dbReference type="AlphaFoldDB" id="A0A812EUJ0"/>
<organism evidence="1 2">
    <name type="scientific">Acanthosepion pharaonis</name>
    <name type="common">Pharaoh cuttlefish</name>
    <name type="synonym">Sepia pharaonis</name>
    <dbReference type="NCBI Taxonomy" id="158019"/>
    <lineage>
        <taxon>Eukaryota</taxon>
        <taxon>Metazoa</taxon>
        <taxon>Spiralia</taxon>
        <taxon>Lophotrochozoa</taxon>
        <taxon>Mollusca</taxon>
        <taxon>Cephalopoda</taxon>
        <taxon>Coleoidea</taxon>
        <taxon>Decapodiformes</taxon>
        <taxon>Sepiida</taxon>
        <taxon>Sepiina</taxon>
        <taxon>Sepiidae</taxon>
        <taxon>Acanthosepion</taxon>
    </lineage>
</organism>
<keyword evidence="2" id="KW-1185">Reference proteome</keyword>
<evidence type="ECO:0000313" key="1">
    <source>
        <dbReference type="EMBL" id="CAE1328362.1"/>
    </source>
</evidence>